<feature type="transmembrane region" description="Helical" evidence="1">
    <location>
        <begin position="14"/>
        <end position="36"/>
    </location>
</feature>
<protein>
    <submittedName>
        <fullName evidence="2">Uncharacterized protein</fullName>
    </submittedName>
</protein>
<gene>
    <name evidence="2" type="ORF">JYK00_07835</name>
</gene>
<proteinExistence type="predicted"/>
<reference evidence="2 3" key="1">
    <citation type="submission" date="2021-03" db="EMBL/GenBank/DDBJ databases">
        <title>Thermosipho ferrireducens sp.nov., an anaerobic thermophilic iron-reducing bacterium isolated from a deep-sea hydrothermal sulfide deposits.</title>
        <authorList>
            <person name="Zeng X."/>
            <person name="Chen Y."/>
            <person name="Shao Z."/>
        </authorList>
    </citation>
    <scope>NUCLEOTIDE SEQUENCE [LARGE SCALE GENOMIC DNA]</scope>
    <source>
        <strain evidence="2 3">JL129W03</strain>
    </source>
</reference>
<dbReference type="EMBL" id="CP071446">
    <property type="protein sequence ID" value="QTA37633.1"/>
    <property type="molecule type" value="Genomic_DNA"/>
</dbReference>
<evidence type="ECO:0000256" key="1">
    <source>
        <dbReference type="SAM" id="Phobius"/>
    </source>
</evidence>
<keyword evidence="1" id="KW-0812">Transmembrane</keyword>
<accession>A0ABX7S544</accession>
<dbReference type="RefSeq" id="WP_207566357.1">
    <property type="nucleotide sequence ID" value="NZ_CP071446.1"/>
</dbReference>
<name>A0ABX7S544_9BACT</name>
<keyword evidence="1" id="KW-0472">Membrane</keyword>
<evidence type="ECO:0000313" key="2">
    <source>
        <dbReference type="EMBL" id="QTA37633.1"/>
    </source>
</evidence>
<keyword evidence="1" id="KW-1133">Transmembrane helix</keyword>
<organism evidence="2 3">
    <name type="scientific">Thermosipho ferrireducens</name>
    <dbReference type="NCBI Taxonomy" id="2571116"/>
    <lineage>
        <taxon>Bacteria</taxon>
        <taxon>Thermotogati</taxon>
        <taxon>Thermotogota</taxon>
        <taxon>Thermotogae</taxon>
        <taxon>Thermotogales</taxon>
        <taxon>Fervidobacteriaceae</taxon>
        <taxon>Thermosipho</taxon>
    </lineage>
</organism>
<keyword evidence="3" id="KW-1185">Reference proteome</keyword>
<dbReference type="Proteomes" id="UP000671862">
    <property type="component" value="Chromosome"/>
</dbReference>
<evidence type="ECO:0000313" key="3">
    <source>
        <dbReference type="Proteomes" id="UP000671862"/>
    </source>
</evidence>
<sequence>MEKLNLYSGKIKKISISTFALLIILSLIPSSSLYFFERMWINWKVSGIIANYPEVFNTVTVTDTFLYPEEIEQQQKVYNKMIKNLERNLYEIKNTIEKSVKSTFFIKVLFNTFYNLQQNKEDNVHYFIKEINFDGKRFTIIFYEFSSKPFINIENLKNELKKLYKDVDIKIIDSKRIYGAVKFYKYQVGGNL</sequence>